<keyword evidence="2 7" id="KW-0479">Metal-binding</keyword>
<comment type="function">
    <text evidence="7">Catalyzes the NAD(P)-dependent oxidation of 4-(phosphooxy)-L-threonine (HTP) into 2-amino-3-oxo-4-(phosphooxy)butyric acid which spontaneously decarboxylates to form 3-amino-2-oxopropyl phosphate (AHAP).</text>
</comment>
<evidence type="ECO:0000313" key="9">
    <source>
        <dbReference type="Proteomes" id="UP000245865"/>
    </source>
</evidence>
<dbReference type="GO" id="GO:0042823">
    <property type="term" value="P:pyridoxal phosphate biosynthetic process"/>
    <property type="evidence" value="ECO:0007669"/>
    <property type="project" value="UniProtKB-UniRule"/>
</dbReference>
<dbReference type="NCBIfam" id="TIGR00557">
    <property type="entry name" value="pdxA"/>
    <property type="match status" value="1"/>
</dbReference>
<feature type="binding site" evidence="7">
    <location>
        <position position="142"/>
    </location>
    <ligand>
        <name>substrate</name>
    </ligand>
</feature>
<comment type="subunit">
    <text evidence="7">Homodimer.</text>
</comment>
<dbReference type="EC" id="1.1.1.262" evidence="7"/>
<dbReference type="SUPFAM" id="SSF53659">
    <property type="entry name" value="Isocitrate/Isopropylmalate dehydrogenase-like"/>
    <property type="match status" value="1"/>
</dbReference>
<keyword evidence="5 7" id="KW-0520">NAD</keyword>
<dbReference type="PANTHER" id="PTHR30004">
    <property type="entry name" value="4-HYDROXYTHREONINE-4-PHOSPHATE DEHYDROGENASE"/>
    <property type="match status" value="1"/>
</dbReference>
<dbReference type="GO" id="GO:0008270">
    <property type="term" value="F:zinc ion binding"/>
    <property type="evidence" value="ECO:0007669"/>
    <property type="project" value="UniProtKB-UniRule"/>
</dbReference>
<keyword evidence="7" id="KW-0170">Cobalt</keyword>
<dbReference type="InterPro" id="IPR037510">
    <property type="entry name" value="PdxA"/>
</dbReference>
<dbReference type="Gene3D" id="3.40.718.10">
    <property type="entry name" value="Isopropylmalate Dehydrogenase"/>
    <property type="match status" value="1"/>
</dbReference>
<dbReference type="GO" id="GO:0000287">
    <property type="term" value="F:magnesium ion binding"/>
    <property type="evidence" value="ECO:0007669"/>
    <property type="project" value="UniProtKB-UniRule"/>
</dbReference>
<feature type="binding site" evidence="7">
    <location>
        <position position="302"/>
    </location>
    <ligand>
        <name>substrate</name>
    </ligand>
</feature>
<evidence type="ECO:0000256" key="3">
    <source>
        <dbReference type="ARBA" id="ARBA00022857"/>
    </source>
</evidence>
<feature type="binding site" evidence="7">
    <location>
        <position position="284"/>
    </location>
    <ligand>
        <name>substrate</name>
    </ligand>
</feature>
<dbReference type="Pfam" id="PF04166">
    <property type="entry name" value="PdxA"/>
    <property type="match status" value="1"/>
</dbReference>
<dbReference type="GO" id="GO:0050897">
    <property type="term" value="F:cobalt ion binding"/>
    <property type="evidence" value="ECO:0007669"/>
    <property type="project" value="UniProtKB-UniRule"/>
</dbReference>
<accession>A0A316J8B1</accession>
<sequence>MSKQPVLPLAVSIGDPSGIGPDIALAAWLRRAEFALPPFMLIADPEQLAARARHLGLDICIAVISSASQAAAIFTQQLPVLPLANSHKENPGTPLPENAAGTIEAIERAVALTLGGEASAIVTCPIAKKPLYEAGFRHPGHTEFLAELASRHLGRNVTPVMMLAGPQLRAVPVTIHIPLAQVPIALTKKDIIEISHITARELEERFGIASPRLAISGLNPHAGEGGALGKEDDAIIRPAIEELQREGINARGPLPADTMFHAPARATYDAAICMYHDQALIPAKALAFDETVNVTLGLPFIRTSPDHGTAFDIAGKGVARPDSLIAAIRLAHQQAENAAGLNHEHR</sequence>
<protein>
    <recommendedName>
        <fullName evidence="7">4-hydroxythreonine-4-phosphate dehydrogenase</fullName>
        <ecNumber evidence="7">1.1.1.262</ecNumber>
    </recommendedName>
    <alternativeName>
        <fullName evidence="7">4-(phosphohydroxy)-L-threonine dehydrogenase</fullName>
    </alternativeName>
</protein>
<keyword evidence="7" id="KW-0862">Zinc</keyword>
<comment type="caution">
    <text evidence="8">The sequence shown here is derived from an EMBL/GenBank/DDBJ whole genome shotgun (WGS) entry which is preliminary data.</text>
</comment>
<comment type="cofactor">
    <cofactor evidence="7">
        <name>Zn(2+)</name>
        <dbReference type="ChEBI" id="CHEBI:29105"/>
    </cofactor>
    <cofactor evidence="7">
        <name>Mg(2+)</name>
        <dbReference type="ChEBI" id="CHEBI:18420"/>
    </cofactor>
    <cofactor evidence="7">
        <name>Co(2+)</name>
        <dbReference type="ChEBI" id="CHEBI:48828"/>
    </cofactor>
    <text evidence="7">Binds 1 divalent metal cation per subunit. Can use ions such as Zn(2+), Mg(2+) or Co(2+).</text>
</comment>
<evidence type="ECO:0000256" key="7">
    <source>
        <dbReference type="HAMAP-Rule" id="MF_00536"/>
    </source>
</evidence>
<dbReference type="EMBL" id="QGDB01000003">
    <property type="protein sequence ID" value="PWL18182.1"/>
    <property type="molecule type" value="Genomic_DNA"/>
</dbReference>
<proteinExistence type="inferred from homology"/>
<comment type="pathway">
    <text evidence="7">Cofactor biosynthesis; pyridoxine 5'-phosphate biosynthesis; pyridoxine 5'-phosphate from D-erythrose 4-phosphate: step 4/5.</text>
</comment>
<dbReference type="GO" id="GO:0008615">
    <property type="term" value="P:pyridoxine biosynthetic process"/>
    <property type="evidence" value="ECO:0007669"/>
    <property type="project" value="UniProtKB-UniRule"/>
</dbReference>
<feature type="binding site" evidence="7">
    <location>
        <position position="141"/>
    </location>
    <ligand>
        <name>substrate</name>
    </ligand>
</feature>
<comment type="similarity">
    <text evidence="7">Belongs to the PdxA family.</text>
</comment>
<dbReference type="GO" id="GO:0051287">
    <property type="term" value="F:NAD binding"/>
    <property type="evidence" value="ECO:0007669"/>
    <property type="project" value="InterPro"/>
</dbReference>
<dbReference type="GO" id="GO:0050570">
    <property type="term" value="F:4-hydroxythreonine-4-phosphate dehydrogenase activity"/>
    <property type="evidence" value="ECO:0007669"/>
    <property type="project" value="UniProtKB-UniRule"/>
</dbReference>
<gene>
    <name evidence="7" type="primary">pdxA</name>
    <name evidence="8" type="ORF">DKP76_10725</name>
</gene>
<feature type="binding site" evidence="7">
    <location>
        <position position="221"/>
    </location>
    <ligand>
        <name>a divalent metal cation</name>
        <dbReference type="ChEBI" id="CHEBI:60240"/>
        <note>ligand shared between dimeric partners</note>
    </ligand>
</feature>
<keyword evidence="6 7" id="KW-0664">Pyridoxine biosynthesis</keyword>
<dbReference type="InterPro" id="IPR005255">
    <property type="entry name" value="PdxA_fam"/>
</dbReference>
<evidence type="ECO:0000313" key="8">
    <source>
        <dbReference type="EMBL" id="PWL18182.1"/>
    </source>
</evidence>
<comment type="miscellaneous">
    <text evidence="7">The active site is located at the dimer interface.</text>
</comment>
<name>A0A316J8B1_9HYPH</name>
<dbReference type="PANTHER" id="PTHR30004:SF6">
    <property type="entry name" value="D-THREONATE 4-PHOSPHATE DEHYDROGENASE"/>
    <property type="match status" value="1"/>
</dbReference>
<dbReference type="RefSeq" id="WP_109706427.1">
    <property type="nucleotide sequence ID" value="NZ_QGDB01000003.1"/>
</dbReference>
<reference evidence="8 9" key="1">
    <citation type="submission" date="2018-05" db="EMBL/GenBank/DDBJ databases">
        <title>Comparative genomic sequence analysis between strain HN4 and CCM 8460T (Falsochrobactrum ovis) will provide more evidence to prove that HN4 is a new species of Falsochrobactrum.</title>
        <authorList>
            <person name="Lyu W."/>
            <person name="Sun L."/>
            <person name="Yao L."/>
        </authorList>
    </citation>
    <scope>NUCLEOTIDE SEQUENCE [LARGE SCALE GENOMIC DNA]</scope>
    <source>
        <strain evidence="8 9">HN4</strain>
    </source>
</reference>
<dbReference type="OrthoDB" id="9801783at2"/>
<evidence type="ECO:0000256" key="6">
    <source>
        <dbReference type="ARBA" id="ARBA00023096"/>
    </source>
</evidence>
<evidence type="ECO:0000256" key="2">
    <source>
        <dbReference type="ARBA" id="ARBA00022723"/>
    </source>
</evidence>
<keyword evidence="3 7" id="KW-0521">NADP</keyword>
<evidence type="ECO:0000256" key="5">
    <source>
        <dbReference type="ARBA" id="ARBA00023027"/>
    </source>
</evidence>
<keyword evidence="4 7" id="KW-0560">Oxidoreductase</keyword>
<dbReference type="AlphaFoldDB" id="A0A316J8B1"/>
<comment type="subcellular location">
    <subcellularLocation>
        <location evidence="7">Cytoplasm</location>
    </subcellularLocation>
</comment>
<evidence type="ECO:0000256" key="1">
    <source>
        <dbReference type="ARBA" id="ARBA00022490"/>
    </source>
</evidence>
<dbReference type="GO" id="GO:0005737">
    <property type="term" value="C:cytoplasm"/>
    <property type="evidence" value="ECO:0007669"/>
    <property type="project" value="UniProtKB-SubCell"/>
</dbReference>
<keyword evidence="7" id="KW-0460">Magnesium</keyword>
<dbReference type="NCBIfam" id="NF003699">
    <property type="entry name" value="PRK05312.1"/>
    <property type="match status" value="1"/>
</dbReference>
<dbReference type="Proteomes" id="UP000245865">
    <property type="component" value="Unassembled WGS sequence"/>
</dbReference>
<keyword evidence="9" id="KW-1185">Reference proteome</keyword>
<organism evidence="8 9">
    <name type="scientific">Falsochrobactrum shanghaiense</name>
    <dbReference type="NCBI Taxonomy" id="2201899"/>
    <lineage>
        <taxon>Bacteria</taxon>
        <taxon>Pseudomonadati</taxon>
        <taxon>Pseudomonadota</taxon>
        <taxon>Alphaproteobacteria</taxon>
        <taxon>Hyphomicrobiales</taxon>
        <taxon>Brucellaceae</taxon>
        <taxon>Falsochrobactrum</taxon>
    </lineage>
</organism>
<feature type="binding site" evidence="7">
    <location>
        <position position="176"/>
    </location>
    <ligand>
        <name>a divalent metal cation</name>
        <dbReference type="ChEBI" id="CHEBI:60240"/>
        <note>ligand shared between dimeric partners</note>
    </ligand>
</feature>
<feature type="binding site" evidence="7">
    <location>
        <position position="276"/>
    </location>
    <ligand>
        <name>a divalent metal cation</name>
        <dbReference type="ChEBI" id="CHEBI:60240"/>
        <note>ligand shared between dimeric partners</note>
    </ligand>
</feature>
<evidence type="ECO:0000256" key="4">
    <source>
        <dbReference type="ARBA" id="ARBA00023002"/>
    </source>
</evidence>
<keyword evidence="1 7" id="KW-0963">Cytoplasm</keyword>
<dbReference type="UniPathway" id="UPA00244">
    <property type="reaction ID" value="UER00312"/>
</dbReference>
<comment type="catalytic activity">
    <reaction evidence="7">
        <text>4-(phosphooxy)-L-threonine + NAD(+) = 3-amino-2-oxopropyl phosphate + CO2 + NADH</text>
        <dbReference type="Rhea" id="RHEA:32275"/>
        <dbReference type="ChEBI" id="CHEBI:16526"/>
        <dbReference type="ChEBI" id="CHEBI:57279"/>
        <dbReference type="ChEBI" id="CHEBI:57540"/>
        <dbReference type="ChEBI" id="CHEBI:57945"/>
        <dbReference type="ChEBI" id="CHEBI:58452"/>
        <dbReference type="EC" id="1.1.1.262"/>
    </reaction>
</comment>
<feature type="binding site" evidence="7">
    <location>
        <position position="293"/>
    </location>
    <ligand>
        <name>substrate</name>
    </ligand>
</feature>
<dbReference type="HAMAP" id="MF_00536">
    <property type="entry name" value="PdxA"/>
    <property type="match status" value="1"/>
</dbReference>